<keyword evidence="3" id="KW-1185">Reference proteome</keyword>
<reference evidence="2 3" key="1">
    <citation type="journal article" date="2024" name="IMA Fungus">
        <title>IMA Genome - F19 : A genome assembly and annotation guide to empower mycologists, including annotated draft genome sequences of Ceratocystis pirilliformis, Diaporthe australafricana, Fusarium ophioides, Paecilomyces lecythidis, and Sporothrix stenoceras.</title>
        <authorList>
            <person name="Aylward J."/>
            <person name="Wilson A.M."/>
            <person name="Visagie C.M."/>
            <person name="Spraker J."/>
            <person name="Barnes I."/>
            <person name="Buitendag C."/>
            <person name="Ceriani C."/>
            <person name="Del Mar Angel L."/>
            <person name="du Plessis D."/>
            <person name="Fuchs T."/>
            <person name="Gasser K."/>
            <person name="Kramer D."/>
            <person name="Li W."/>
            <person name="Munsamy K."/>
            <person name="Piso A."/>
            <person name="Price J.L."/>
            <person name="Sonnekus B."/>
            <person name="Thomas C."/>
            <person name="van der Nest A."/>
            <person name="van Dijk A."/>
            <person name="van Heerden A."/>
            <person name="van Vuuren N."/>
            <person name="Yilmaz N."/>
            <person name="Duong T.A."/>
            <person name="van der Merwe N.A."/>
            <person name="Wingfield M.J."/>
            <person name="Wingfield B.D."/>
        </authorList>
    </citation>
    <scope>NUCLEOTIDE SEQUENCE [LARGE SCALE GENOMIC DNA]</scope>
    <source>
        <strain evidence="2 3">CMW 12675</strain>
    </source>
</reference>
<sequence>MIPIATLALALASTAFASPLVTRTGEDIKPLEISNMEVSCVKTAPSDSLFHCTLNYDMNDPNVIDAKPSIKPKATCTHHWDWDGQTAEKGPQNSYTPSALECYSDGISRTIRSGLYHFSSPADIQLTLHSSYYKDLEAKLFVNLFYQHVTVAALESVQDTEMSKIWSYRSVQRFESPNVFLYPTTTKPDETAT</sequence>
<evidence type="ECO:0000256" key="1">
    <source>
        <dbReference type="SAM" id="SignalP"/>
    </source>
</evidence>
<proteinExistence type="predicted"/>
<gene>
    <name evidence="2" type="ORF">Cpir12675_004024</name>
</gene>
<organism evidence="2 3">
    <name type="scientific">Ceratocystis pirilliformis</name>
    <dbReference type="NCBI Taxonomy" id="259994"/>
    <lineage>
        <taxon>Eukaryota</taxon>
        <taxon>Fungi</taxon>
        <taxon>Dikarya</taxon>
        <taxon>Ascomycota</taxon>
        <taxon>Pezizomycotina</taxon>
        <taxon>Sordariomycetes</taxon>
        <taxon>Hypocreomycetidae</taxon>
        <taxon>Microascales</taxon>
        <taxon>Ceratocystidaceae</taxon>
        <taxon>Ceratocystis</taxon>
    </lineage>
</organism>
<name>A0ABR3Z0I1_9PEZI</name>
<dbReference type="Proteomes" id="UP001583280">
    <property type="component" value="Unassembled WGS sequence"/>
</dbReference>
<keyword evidence="1" id="KW-0732">Signal</keyword>
<evidence type="ECO:0000313" key="2">
    <source>
        <dbReference type="EMBL" id="KAL1893677.1"/>
    </source>
</evidence>
<evidence type="ECO:0000313" key="3">
    <source>
        <dbReference type="Proteomes" id="UP001583280"/>
    </source>
</evidence>
<comment type="caution">
    <text evidence="2">The sequence shown here is derived from an EMBL/GenBank/DDBJ whole genome shotgun (WGS) entry which is preliminary data.</text>
</comment>
<feature type="chain" id="PRO_5046734966" evidence="1">
    <location>
        <begin position="18"/>
        <end position="193"/>
    </location>
</feature>
<accession>A0ABR3Z0I1</accession>
<dbReference type="EMBL" id="JAWDJO010000105">
    <property type="protein sequence ID" value="KAL1893677.1"/>
    <property type="molecule type" value="Genomic_DNA"/>
</dbReference>
<protein>
    <submittedName>
        <fullName evidence="2">Uncharacterized protein</fullName>
    </submittedName>
</protein>
<feature type="signal peptide" evidence="1">
    <location>
        <begin position="1"/>
        <end position="17"/>
    </location>
</feature>